<name>A0AAN7YE43_9EURO</name>
<proteinExistence type="predicted"/>
<feature type="compositionally biased region" description="Polar residues" evidence="1">
    <location>
        <begin position="93"/>
        <end position="102"/>
    </location>
</feature>
<dbReference type="EMBL" id="JAVRRJ010000008">
    <property type="protein sequence ID" value="KAK5082389.1"/>
    <property type="molecule type" value="Genomic_DNA"/>
</dbReference>
<evidence type="ECO:0000313" key="3">
    <source>
        <dbReference type="Proteomes" id="UP001309876"/>
    </source>
</evidence>
<feature type="region of interest" description="Disordered" evidence="1">
    <location>
        <begin position="47"/>
        <end position="102"/>
    </location>
</feature>
<evidence type="ECO:0000313" key="2">
    <source>
        <dbReference type="EMBL" id="KAK5082389.1"/>
    </source>
</evidence>
<comment type="caution">
    <text evidence="2">The sequence shown here is derived from an EMBL/GenBank/DDBJ whole genome shotgun (WGS) entry which is preliminary data.</text>
</comment>
<dbReference type="GO" id="GO:0017025">
    <property type="term" value="F:TBP-class protein binding"/>
    <property type="evidence" value="ECO:0007669"/>
    <property type="project" value="TreeGrafter"/>
</dbReference>
<dbReference type="PANTHER" id="PTHR28244:SF1">
    <property type="entry name" value="RNA POLYMERASE I-SPECIFIC TRANSCRIPTION INITIATION FACTOR RRN11"/>
    <property type="match status" value="1"/>
</dbReference>
<reference evidence="2 3" key="1">
    <citation type="submission" date="2023-08" db="EMBL/GenBank/DDBJ databases">
        <title>Black Yeasts Isolated from many extreme environments.</title>
        <authorList>
            <person name="Coleine C."/>
            <person name="Stajich J.E."/>
            <person name="Selbmann L."/>
        </authorList>
    </citation>
    <scope>NUCLEOTIDE SEQUENCE [LARGE SCALE GENOMIC DNA]</scope>
    <source>
        <strain evidence="2 3">CCFEE 5910</strain>
    </source>
</reference>
<evidence type="ECO:0000256" key="1">
    <source>
        <dbReference type="SAM" id="MobiDB-lite"/>
    </source>
</evidence>
<dbReference type="Pfam" id="PF04090">
    <property type="entry name" value="Rrn11"/>
    <property type="match status" value="1"/>
</dbReference>
<dbReference type="InterPro" id="IPR053029">
    <property type="entry name" value="RNA_pol_I-specific_init_factor"/>
</dbReference>
<dbReference type="InterPro" id="IPR007224">
    <property type="entry name" value="TIF_Rrn11"/>
</dbReference>
<gene>
    <name evidence="2" type="ORF">LTR05_007536</name>
</gene>
<organism evidence="2 3">
    <name type="scientific">Lithohypha guttulata</name>
    <dbReference type="NCBI Taxonomy" id="1690604"/>
    <lineage>
        <taxon>Eukaryota</taxon>
        <taxon>Fungi</taxon>
        <taxon>Dikarya</taxon>
        <taxon>Ascomycota</taxon>
        <taxon>Pezizomycotina</taxon>
        <taxon>Eurotiomycetes</taxon>
        <taxon>Chaetothyriomycetidae</taxon>
        <taxon>Chaetothyriales</taxon>
        <taxon>Trichomeriaceae</taxon>
        <taxon>Lithohypha</taxon>
    </lineage>
</organism>
<dbReference type="GO" id="GO:0001164">
    <property type="term" value="F:RNA polymerase I core promoter sequence-specific DNA binding"/>
    <property type="evidence" value="ECO:0007669"/>
    <property type="project" value="InterPro"/>
</dbReference>
<dbReference type="AlphaFoldDB" id="A0AAN7YE43"/>
<sequence>MANGDFLYALPLPISSHILPSSRKKRKRDFVLDDEAFSQDDLITENTEYSAVVTPDERQQRRLAGQDVSRPPPDFPFPHAPQPKPRERDDEQSNTATFSNGKAHSLRLQHLATMTALLHKCLAARDYQRASRALALILRTEIGGRTIDLRHASLWAVGAEVLLRTPDHAQPGLISREGFERAKLFYDKMALQHPWHRSWPNVVNAQDFRLAMFSLWIYVVDEHKDTLLVQEMMAKELEVKRWELCEAERIAREMDTLLGTVPYIDDLELIRLRGMVALWCADLLEAVDALEIELEKDLPMIDKDLEQTWLNETTAQGDDPTGQVNDKVLRARNLANTMFARLPDGNEEDASLLDELNVDTAEFN</sequence>
<dbReference type="PANTHER" id="PTHR28244">
    <property type="entry name" value="RNA POLYMERASE I-SPECIFIC TRANSCRIPTION INITIATION FACTOR RRN11"/>
    <property type="match status" value="1"/>
</dbReference>
<dbReference type="GO" id="GO:0042790">
    <property type="term" value="P:nucleolar large rRNA transcription by RNA polymerase I"/>
    <property type="evidence" value="ECO:0007669"/>
    <property type="project" value="TreeGrafter"/>
</dbReference>
<keyword evidence="3" id="KW-1185">Reference proteome</keyword>
<dbReference type="GO" id="GO:0001181">
    <property type="term" value="F:RNA polymerase I general transcription initiation factor activity"/>
    <property type="evidence" value="ECO:0007669"/>
    <property type="project" value="InterPro"/>
</dbReference>
<feature type="compositionally biased region" description="Pro residues" evidence="1">
    <location>
        <begin position="70"/>
        <end position="83"/>
    </location>
</feature>
<protein>
    <submittedName>
        <fullName evidence="2">Uncharacterized protein</fullName>
    </submittedName>
</protein>
<dbReference type="Proteomes" id="UP001309876">
    <property type="component" value="Unassembled WGS sequence"/>
</dbReference>
<accession>A0AAN7YE43</accession>
<dbReference type="GO" id="GO:0070860">
    <property type="term" value="C:RNA polymerase I core factor complex"/>
    <property type="evidence" value="ECO:0007669"/>
    <property type="project" value="TreeGrafter"/>
</dbReference>